<keyword evidence="2" id="KW-1185">Reference proteome</keyword>
<comment type="caution">
    <text evidence="1">The sequence shown here is derived from an EMBL/GenBank/DDBJ whole genome shotgun (WGS) entry which is preliminary data.</text>
</comment>
<evidence type="ECO:0000313" key="1">
    <source>
        <dbReference type="EMBL" id="ONI43247.1"/>
    </source>
</evidence>
<dbReference type="Proteomes" id="UP000188637">
    <property type="component" value="Unassembled WGS sequence"/>
</dbReference>
<accession>A0ACC8XHI5</accession>
<organism evidence="1 2">
    <name type="scientific">Candidatus Epulonipiscium fishelsonii</name>
    <dbReference type="NCBI Taxonomy" id="77094"/>
    <lineage>
        <taxon>Bacteria</taxon>
        <taxon>Bacillati</taxon>
        <taxon>Bacillota</taxon>
        <taxon>Clostridia</taxon>
        <taxon>Lachnospirales</taxon>
        <taxon>Lachnospiraceae</taxon>
        <taxon>Candidatus Epulonipiscium</taxon>
    </lineage>
</organism>
<reference evidence="1" key="1">
    <citation type="submission" date="2016-08" db="EMBL/GenBank/DDBJ databases">
        <authorList>
            <person name="Ngugi D.K."/>
            <person name="Miyake S."/>
            <person name="Stingl U."/>
        </authorList>
    </citation>
    <scope>NUCLEOTIDE SEQUENCE</scope>
    <source>
        <strain evidence="1">SCG-D08WGA-EpuloA1</strain>
    </source>
</reference>
<evidence type="ECO:0000313" key="2">
    <source>
        <dbReference type="Proteomes" id="UP000188637"/>
    </source>
</evidence>
<protein>
    <submittedName>
        <fullName evidence="1">DNA repair protein RecO</fullName>
    </submittedName>
</protein>
<name>A0ACC8XHI5_9FIRM</name>
<proteinExistence type="predicted"/>
<sequence length="245" mass="28624">MIVKGLVIKEYVVGEGDKYITLFSRELGQIQVSAKYAQKYTTGLAAGTQLFIYGEFNIIKRQDKYKLVDVDIIMSFYKLREDLITLSYSSYITEFLLKVTSENDKQEDLLVLSLYTLDALTKGYLNYKIIRSIFDLRALQCLGFMPQVNNCVICGNSLDLLKKNKIYQFDIGNGGYICCVDNRLKIKGATLELINYICKLPMKFVYSFKADYKIFKELDFLMHRYRTHYIEYDFDTLKYVNKYTP</sequence>
<dbReference type="EMBL" id="LJHD01000155">
    <property type="protein sequence ID" value="ONI43247.1"/>
    <property type="molecule type" value="Genomic_DNA"/>
</dbReference>
<gene>
    <name evidence="1" type="ORF">AN640_06585</name>
</gene>